<gene>
    <name evidence="2" type="ORF">PMIN01_09667</name>
</gene>
<evidence type="ECO:0000313" key="3">
    <source>
        <dbReference type="Proteomes" id="UP000756921"/>
    </source>
</evidence>
<comment type="caution">
    <text evidence="2">The sequence shown here is derived from an EMBL/GenBank/DDBJ whole genome shotgun (WGS) entry which is preliminary data.</text>
</comment>
<reference evidence="2" key="1">
    <citation type="journal article" date="2020" name="Mol. Plant Microbe Interact.">
        <title>Genome Sequence of the Biocontrol Agent Coniothyrium minitans strain Conio (IMI 134523).</title>
        <authorList>
            <person name="Patel D."/>
            <person name="Shittu T.A."/>
            <person name="Baroncelli R."/>
            <person name="Muthumeenakshi S."/>
            <person name="Osborne T.H."/>
            <person name="Janganan T.K."/>
            <person name="Sreenivasaprasad S."/>
        </authorList>
    </citation>
    <scope>NUCLEOTIDE SEQUENCE</scope>
    <source>
        <strain evidence="2">Conio</strain>
    </source>
</reference>
<organism evidence="2 3">
    <name type="scientific">Paraphaeosphaeria minitans</name>
    <dbReference type="NCBI Taxonomy" id="565426"/>
    <lineage>
        <taxon>Eukaryota</taxon>
        <taxon>Fungi</taxon>
        <taxon>Dikarya</taxon>
        <taxon>Ascomycota</taxon>
        <taxon>Pezizomycotina</taxon>
        <taxon>Dothideomycetes</taxon>
        <taxon>Pleosporomycetidae</taxon>
        <taxon>Pleosporales</taxon>
        <taxon>Massarineae</taxon>
        <taxon>Didymosphaeriaceae</taxon>
        <taxon>Paraphaeosphaeria</taxon>
    </lineage>
</organism>
<name>A0A9P6GCC1_9PLEO</name>
<protein>
    <submittedName>
        <fullName evidence="2">Uncharacterized protein</fullName>
    </submittedName>
</protein>
<accession>A0A9P6GCC1</accession>
<dbReference type="AlphaFoldDB" id="A0A9P6GCC1"/>
<feature type="region of interest" description="Disordered" evidence="1">
    <location>
        <begin position="21"/>
        <end position="84"/>
    </location>
</feature>
<evidence type="ECO:0000256" key="1">
    <source>
        <dbReference type="SAM" id="MobiDB-lite"/>
    </source>
</evidence>
<dbReference type="Proteomes" id="UP000756921">
    <property type="component" value="Unassembled WGS sequence"/>
</dbReference>
<dbReference type="EMBL" id="WJXW01000010">
    <property type="protein sequence ID" value="KAF9732809.1"/>
    <property type="molecule type" value="Genomic_DNA"/>
</dbReference>
<keyword evidence="3" id="KW-1185">Reference proteome</keyword>
<proteinExistence type="predicted"/>
<feature type="compositionally biased region" description="Basic and acidic residues" evidence="1">
    <location>
        <begin position="68"/>
        <end position="79"/>
    </location>
</feature>
<sequence>MICSAIRGFFARLITYRTGKSMQKAARRRKARDRKASEQKWAEGHRQVPPSAAQRPGASEGYNVETEDCVRSMRTEQPAKKTVRRKLLKPWQRSLETLEIGRIGTAEKFYRQ</sequence>
<evidence type="ECO:0000313" key="2">
    <source>
        <dbReference type="EMBL" id="KAF9732809.1"/>
    </source>
</evidence>
<feature type="compositionally biased region" description="Basic and acidic residues" evidence="1">
    <location>
        <begin position="34"/>
        <end position="46"/>
    </location>
</feature>
<dbReference type="OrthoDB" id="10478278at2759"/>